<reference evidence="3" key="1">
    <citation type="submission" date="2019-08" db="EMBL/GenBank/DDBJ databases">
        <authorList>
            <person name="Kucharzyk K."/>
            <person name="Murdoch R.W."/>
            <person name="Higgins S."/>
            <person name="Loffler F."/>
        </authorList>
    </citation>
    <scope>NUCLEOTIDE SEQUENCE</scope>
</reference>
<keyword evidence="1" id="KW-1133">Transmembrane helix</keyword>
<dbReference type="AlphaFoldDB" id="A0A645CUI2"/>
<feature type="domain" description="Cyanobacterial TRADD-N associated 2 transmembrane" evidence="2">
    <location>
        <begin position="72"/>
        <end position="139"/>
    </location>
</feature>
<keyword evidence="1" id="KW-0812">Transmembrane</keyword>
<evidence type="ECO:0000313" key="3">
    <source>
        <dbReference type="EMBL" id="MPM80790.1"/>
    </source>
</evidence>
<dbReference type="EMBL" id="VSSQ01030306">
    <property type="protein sequence ID" value="MPM80790.1"/>
    <property type="molecule type" value="Genomic_DNA"/>
</dbReference>
<accession>A0A645CUI2</accession>
<sequence length="201" mass="22288">MRTGQSDDYIQKLNSIVEVRNKEIAQKLGKEDFLSGRRIQLADVEEIPTEPANALSIIQLNLNNMHDYFEWSLTQAKIIFGVAAGSCIVGIVLIVLSFVFAVLGKFALDQAILTAIGGVATELFAGTTLIVYRSSLKQLNFYHKSLHEDQRFLSSVDLLCRFSNDKNRDKMLQTIICSSMQISIAAAAEDDGTTEQETPKP</sequence>
<evidence type="ECO:0000259" key="2">
    <source>
        <dbReference type="Pfam" id="PF20712"/>
    </source>
</evidence>
<feature type="transmembrane region" description="Helical" evidence="1">
    <location>
        <begin position="78"/>
        <end position="104"/>
    </location>
</feature>
<dbReference type="Pfam" id="PF20712">
    <property type="entry name" value="CyanoTRADDas_TM"/>
    <property type="match status" value="1"/>
</dbReference>
<dbReference type="InterPro" id="IPR048567">
    <property type="entry name" value="CyanoTRADDas_TM"/>
</dbReference>
<keyword evidence="1" id="KW-0472">Membrane</keyword>
<evidence type="ECO:0000256" key="1">
    <source>
        <dbReference type="SAM" id="Phobius"/>
    </source>
</evidence>
<organism evidence="3">
    <name type="scientific">bioreactor metagenome</name>
    <dbReference type="NCBI Taxonomy" id="1076179"/>
    <lineage>
        <taxon>unclassified sequences</taxon>
        <taxon>metagenomes</taxon>
        <taxon>ecological metagenomes</taxon>
    </lineage>
</organism>
<name>A0A645CUI2_9ZZZZ</name>
<protein>
    <recommendedName>
        <fullName evidence="2">Cyanobacterial TRADD-N associated 2 transmembrane domain-containing protein</fullName>
    </recommendedName>
</protein>
<proteinExistence type="predicted"/>
<comment type="caution">
    <text evidence="3">The sequence shown here is derived from an EMBL/GenBank/DDBJ whole genome shotgun (WGS) entry which is preliminary data.</text>
</comment>
<feature type="transmembrane region" description="Helical" evidence="1">
    <location>
        <begin position="110"/>
        <end position="132"/>
    </location>
</feature>
<gene>
    <name evidence="3" type="ORF">SDC9_127840</name>
</gene>